<dbReference type="EMBL" id="FQUH01000001">
    <property type="protein sequence ID" value="SHE44019.1"/>
    <property type="molecule type" value="Genomic_DNA"/>
</dbReference>
<organism evidence="1 2">
    <name type="scientific">Vibrio gazogenes DSM 21264 = NBRC 103151</name>
    <dbReference type="NCBI Taxonomy" id="1123492"/>
    <lineage>
        <taxon>Bacteria</taxon>
        <taxon>Pseudomonadati</taxon>
        <taxon>Pseudomonadota</taxon>
        <taxon>Gammaproteobacteria</taxon>
        <taxon>Vibrionales</taxon>
        <taxon>Vibrionaceae</taxon>
        <taxon>Vibrio</taxon>
    </lineage>
</organism>
<evidence type="ECO:0000313" key="1">
    <source>
        <dbReference type="EMBL" id="SHE44019.1"/>
    </source>
</evidence>
<sequence length="208" mass="23748">MHYAIQVDSATTDYLQITARKKSLKHVFLLIEQGMALLKLGKHEYAATAEQALWVPCQCLHALTILPQTRLTRIEFSARLRHNFPPQAGFVALSPLCRAVLTRLAETTPQMTVYSHLLGVLTDEVLHFRPELRENKFTHLLKQWQTQYPQPVEGISPEVHLILLLREAQKKMQSGVSANQVADQLFDGQLAQLNQLRQSLLEYSRDVQ</sequence>
<keyword evidence="2" id="KW-1185">Reference proteome</keyword>
<reference evidence="2" key="1">
    <citation type="submission" date="2016-11" db="EMBL/GenBank/DDBJ databases">
        <authorList>
            <person name="Varghese N."/>
            <person name="Submissions S."/>
        </authorList>
    </citation>
    <scope>NUCLEOTIDE SEQUENCE [LARGE SCALE GENOMIC DNA]</scope>
    <source>
        <strain evidence="2">DSM 21264</strain>
    </source>
</reference>
<dbReference type="RefSeq" id="WP_072954724.1">
    <property type="nucleotide sequence ID" value="NZ_FQUH01000001.1"/>
</dbReference>
<evidence type="ECO:0000313" key="2">
    <source>
        <dbReference type="Proteomes" id="UP000184159"/>
    </source>
</evidence>
<proteinExistence type="predicted"/>
<accession>A0A1M4THN3</accession>
<dbReference type="Proteomes" id="UP000184159">
    <property type="component" value="Unassembled WGS sequence"/>
</dbReference>
<dbReference type="AlphaFoldDB" id="A0A1M4THN3"/>
<protein>
    <recommendedName>
        <fullName evidence="3">AraC-like ligand binding domain-containing protein</fullName>
    </recommendedName>
</protein>
<name>A0A1M4THN3_VIBGA</name>
<gene>
    <name evidence="1" type="ORF">SAMN02745781_00322</name>
</gene>
<evidence type="ECO:0008006" key="3">
    <source>
        <dbReference type="Google" id="ProtNLM"/>
    </source>
</evidence>